<organism evidence="1 3">
    <name type="scientific">Paenibacillus barcinonensis</name>
    <dbReference type="NCBI Taxonomy" id="198119"/>
    <lineage>
        <taxon>Bacteria</taxon>
        <taxon>Bacillati</taxon>
        <taxon>Bacillota</taxon>
        <taxon>Bacilli</taxon>
        <taxon>Bacillales</taxon>
        <taxon>Paenibacillaceae</taxon>
        <taxon>Paenibacillus</taxon>
    </lineage>
</organism>
<sequence length="170" mass="20322">MLYHFSEEAHIDVFVPRAKQNQPDVPAVVWAIDEQHEYSYYFPRDCPRIVLRRNVEISDEHQDLFFKYTDADIIVTVESEWYSRIVNQTLHRYHFPEISFRLFDETAGYYISDQVITPSCIERIDHLMDRLIARGVELRLTTNLYPLRDAVLKSDFQDFGIHRFNHAKQP</sequence>
<protein>
    <submittedName>
        <fullName evidence="1">Uncharacterized protein</fullName>
    </submittedName>
</protein>
<gene>
    <name evidence="1" type="ORF">DFQ00_10413</name>
    <name evidence="2" type="ORF">HUB98_28715</name>
</gene>
<dbReference type="EMBL" id="QJSW01000004">
    <property type="protein sequence ID" value="PYE50055.1"/>
    <property type="molecule type" value="Genomic_DNA"/>
</dbReference>
<evidence type="ECO:0000313" key="4">
    <source>
        <dbReference type="Proteomes" id="UP000509327"/>
    </source>
</evidence>
<dbReference type="Proteomes" id="UP000509327">
    <property type="component" value="Chromosome"/>
</dbReference>
<dbReference type="AlphaFoldDB" id="A0A2V4VKV0"/>
<evidence type="ECO:0000313" key="2">
    <source>
        <dbReference type="EMBL" id="QKS59797.1"/>
    </source>
</evidence>
<evidence type="ECO:0000313" key="3">
    <source>
        <dbReference type="Proteomes" id="UP000247790"/>
    </source>
</evidence>
<dbReference type="EMBL" id="CP054614">
    <property type="protein sequence ID" value="QKS59797.1"/>
    <property type="molecule type" value="Genomic_DNA"/>
</dbReference>
<dbReference type="InterPro" id="IPR049253">
    <property type="entry name" value="DUF6886"/>
</dbReference>
<dbReference type="Pfam" id="PF21820">
    <property type="entry name" value="DUF6886"/>
    <property type="match status" value="1"/>
</dbReference>
<proteinExistence type="predicted"/>
<dbReference type="OrthoDB" id="156685at2"/>
<accession>A0A2V4VKV0</accession>
<reference evidence="1 3" key="1">
    <citation type="submission" date="2018-06" db="EMBL/GenBank/DDBJ databases">
        <title>Genomic Encyclopedia of Type Strains, Phase III (KMG-III): the genomes of soil and plant-associated and newly described type strains.</title>
        <authorList>
            <person name="Whitman W."/>
        </authorList>
    </citation>
    <scope>NUCLEOTIDE SEQUENCE [LARGE SCALE GENOMIC DNA]</scope>
    <source>
        <strain evidence="1 3">CECT 7022</strain>
    </source>
</reference>
<reference evidence="2 4" key="2">
    <citation type="submission" date="2020-06" db="EMBL/GenBank/DDBJ databases">
        <title>Complete genome of Paenibacillus barcinonensis KACC11450.</title>
        <authorList>
            <person name="Kim M."/>
            <person name="Park Y.-J."/>
            <person name="Shin J.-H."/>
        </authorList>
    </citation>
    <scope>NUCLEOTIDE SEQUENCE [LARGE SCALE GENOMIC DNA]</scope>
    <source>
        <strain evidence="2 4">KACC11450</strain>
    </source>
</reference>
<name>A0A2V4VKV0_PAEBA</name>
<dbReference type="Proteomes" id="UP000247790">
    <property type="component" value="Unassembled WGS sequence"/>
</dbReference>
<evidence type="ECO:0000313" key="1">
    <source>
        <dbReference type="EMBL" id="PYE50055.1"/>
    </source>
</evidence>
<dbReference type="RefSeq" id="WP_110895914.1">
    <property type="nucleotide sequence ID" value="NZ_CP054614.1"/>
</dbReference>
<keyword evidence="4" id="KW-1185">Reference proteome</keyword>